<gene>
    <name evidence="3" type="ORF">GCM10023189_44640</name>
</gene>
<proteinExistence type="predicted"/>
<name>A0ABP8NC76_9BACT</name>
<keyword evidence="2" id="KW-1133">Transmembrane helix</keyword>
<dbReference type="Proteomes" id="UP001501175">
    <property type="component" value="Unassembled WGS sequence"/>
</dbReference>
<keyword evidence="2" id="KW-0812">Transmembrane</keyword>
<evidence type="ECO:0000313" key="4">
    <source>
        <dbReference type="Proteomes" id="UP001501175"/>
    </source>
</evidence>
<dbReference type="EMBL" id="BAABHD010000078">
    <property type="protein sequence ID" value="GAA4464828.1"/>
    <property type="molecule type" value="Genomic_DNA"/>
</dbReference>
<evidence type="ECO:0000256" key="2">
    <source>
        <dbReference type="SAM" id="Phobius"/>
    </source>
</evidence>
<protein>
    <submittedName>
        <fullName evidence="3">Uncharacterized protein</fullName>
    </submittedName>
</protein>
<organism evidence="3 4">
    <name type="scientific">Nibrella saemangeumensis</name>
    <dbReference type="NCBI Taxonomy" id="1084526"/>
    <lineage>
        <taxon>Bacteria</taxon>
        <taxon>Pseudomonadati</taxon>
        <taxon>Bacteroidota</taxon>
        <taxon>Cytophagia</taxon>
        <taxon>Cytophagales</taxon>
        <taxon>Spirosomataceae</taxon>
        <taxon>Nibrella</taxon>
    </lineage>
</organism>
<dbReference type="RefSeq" id="WP_345247239.1">
    <property type="nucleotide sequence ID" value="NZ_BAABHD010000078.1"/>
</dbReference>
<feature type="region of interest" description="Disordered" evidence="1">
    <location>
        <begin position="47"/>
        <end position="67"/>
    </location>
</feature>
<sequence>MLFSQYTWGDFFKVAFGLAVPYYSYVAWAYFREDIREFIREKGRGGAKLATAGSGSTAAAGEEEDPDDDSFYVVRRYTDAAATSGSAAVAAPAETMAVVDESARSVEVDSQVQAVEEEEAPVLAATPIVAGDALPESMMFGLVGAEEAIEEQSVTELVDSAKHLQREEDGMIVAGEASSPQARSLAEVINSQGGQKPKGLTGIHFGR</sequence>
<accession>A0ABP8NC76</accession>
<feature type="compositionally biased region" description="Low complexity" evidence="1">
    <location>
        <begin position="47"/>
        <end position="60"/>
    </location>
</feature>
<evidence type="ECO:0000256" key="1">
    <source>
        <dbReference type="SAM" id="MobiDB-lite"/>
    </source>
</evidence>
<keyword evidence="2" id="KW-0472">Membrane</keyword>
<reference evidence="4" key="1">
    <citation type="journal article" date="2019" name="Int. J. Syst. Evol. Microbiol.">
        <title>The Global Catalogue of Microorganisms (GCM) 10K type strain sequencing project: providing services to taxonomists for standard genome sequencing and annotation.</title>
        <authorList>
            <consortium name="The Broad Institute Genomics Platform"/>
            <consortium name="The Broad Institute Genome Sequencing Center for Infectious Disease"/>
            <person name="Wu L."/>
            <person name="Ma J."/>
        </authorList>
    </citation>
    <scope>NUCLEOTIDE SEQUENCE [LARGE SCALE GENOMIC DNA]</scope>
    <source>
        <strain evidence="4">JCM 17927</strain>
    </source>
</reference>
<feature type="transmembrane region" description="Helical" evidence="2">
    <location>
        <begin position="12"/>
        <end position="31"/>
    </location>
</feature>
<comment type="caution">
    <text evidence="3">The sequence shown here is derived from an EMBL/GenBank/DDBJ whole genome shotgun (WGS) entry which is preliminary data.</text>
</comment>
<evidence type="ECO:0000313" key="3">
    <source>
        <dbReference type="EMBL" id="GAA4464828.1"/>
    </source>
</evidence>
<keyword evidence="4" id="KW-1185">Reference proteome</keyword>